<dbReference type="CDD" id="cd01189">
    <property type="entry name" value="INT_ICEBs1_C_like"/>
    <property type="match status" value="1"/>
</dbReference>
<dbReference type="PROSITE" id="PS51898">
    <property type="entry name" value="TYR_RECOMBINASE"/>
    <property type="match status" value="1"/>
</dbReference>
<evidence type="ECO:0000313" key="6">
    <source>
        <dbReference type="Proteomes" id="UP001609219"/>
    </source>
</evidence>
<gene>
    <name evidence="4" type="ORF">ACHIPV_28365</name>
    <name evidence="3" type="ORF">ACHIRB_23390</name>
</gene>
<evidence type="ECO:0000259" key="2">
    <source>
        <dbReference type="PROSITE" id="PS51898"/>
    </source>
</evidence>
<sequence length="186" mass="20391">MILTLAYCGLRWGEAIALRVRDVEFLRRRLTVHDNAVQLGVEHVEGLTKSRKQRAVPVPEFVLSELSLRCAGKNLDDLVFPGPNGEYLPRPKSVGGWFVGAVKRAGVQKITPHDLRHSCASLSISAGVNVMVLARMLGHDDPSVTLRVYSDLFDEDLDRAADRMHKAYSGNCGQIVGKETLIATAG</sequence>
<dbReference type="InterPro" id="IPR050090">
    <property type="entry name" value="Tyrosine_recombinase_XerCD"/>
</dbReference>
<accession>A0ABW7K8T7</accession>
<evidence type="ECO:0000256" key="1">
    <source>
        <dbReference type="ARBA" id="ARBA00023172"/>
    </source>
</evidence>
<feature type="domain" description="Tyr recombinase" evidence="2">
    <location>
        <begin position="1"/>
        <end position="162"/>
    </location>
</feature>
<reference evidence="5 6" key="1">
    <citation type="submission" date="2024-10" db="EMBL/GenBank/DDBJ databases">
        <authorList>
            <person name="Riesco R."/>
        </authorList>
    </citation>
    <scope>NUCLEOTIDE SEQUENCE [LARGE SCALE GENOMIC DNA]</scope>
    <source>
        <strain evidence="4 5">NCIMB 15448</strain>
        <strain evidence="3 6">NCIMB 15450</strain>
    </source>
</reference>
<dbReference type="Pfam" id="PF00589">
    <property type="entry name" value="Phage_integrase"/>
    <property type="match status" value="1"/>
</dbReference>
<keyword evidence="6" id="KW-1185">Reference proteome</keyword>
<evidence type="ECO:0000313" key="3">
    <source>
        <dbReference type="EMBL" id="MFH5231489.1"/>
    </source>
</evidence>
<keyword evidence="1" id="KW-0233">DNA recombination</keyword>
<dbReference type="PANTHER" id="PTHR30349">
    <property type="entry name" value="PHAGE INTEGRASE-RELATED"/>
    <property type="match status" value="1"/>
</dbReference>
<dbReference type="EMBL" id="JBIMSN010000114">
    <property type="protein sequence ID" value="MFH5231489.1"/>
    <property type="molecule type" value="Genomic_DNA"/>
</dbReference>
<organism evidence="3 6">
    <name type="scientific">Antrihabitans spumae</name>
    <dbReference type="NCBI Taxonomy" id="3373370"/>
    <lineage>
        <taxon>Bacteria</taxon>
        <taxon>Bacillati</taxon>
        <taxon>Actinomycetota</taxon>
        <taxon>Actinomycetes</taxon>
        <taxon>Mycobacteriales</taxon>
        <taxon>Nocardiaceae</taxon>
        <taxon>Antrihabitans</taxon>
    </lineage>
</organism>
<dbReference type="PANTHER" id="PTHR30349:SF64">
    <property type="entry name" value="PROPHAGE INTEGRASE INTD-RELATED"/>
    <property type="match status" value="1"/>
</dbReference>
<dbReference type="SUPFAM" id="SSF56349">
    <property type="entry name" value="DNA breaking-rejoining enzymes"/>
    <property type="match status" value="1"/>
</dbReference>
<dbReference type="InterPro" id="IPR011010">
    <property type="entry name" value="DNA_brk_join_enz"/>
</dbReference>
<protein>
    <submittedName>
        <fullName evidence="3">Tyrosine-type recombinase/integrase</fullName>
    </submittedName>
</protein>
<dbReference type="InterPro" id="IPR002104">
    <property type="entry name" value="Integrase_catalytic"/>
</dbReference>
<dbReference type="EMBL" id="JBIMSP010000095">
    <property type="protein sequence ID" value="MFH5245753.1"/>
    <property type="molecule type" value="Genomic_DNA"/>
</dbReference>
<comment type="caution">
    <text evidence="3">The sequence shown here is derived from an EMBL/GenBank/DDBJ whole genome shotgun (WGS) entry which is preliminary data.</text>
</comment>
<proteinExistence type="predicted"/>
<dbReference type="RefSeq" id="WP_395126508.1">
    <property type="nucleotide sequence ID" value="NZ_JBIMSN010000114.1"/>
</dbReference>
<evidence type="ECO:0000313" key="4">
    <source>
        <dbReference type="EMBL" id="MFH5245753.1"/>
    </source>
</evidence>
<dbReference type="InterPro" id="IPR013762">
    <property type="entry name" value="Integrase-like_cat_sf"/>
</dbReference>
<dbReference type="Proteomes" id="UP001609176">
    <property type="component" value="Unassembled WGS sequence"/>
</dbReference>
<dbReference type="Gene3D" id="1.10.443.10">
    <property type="entry name" value="Intergrase catalytic core"/>
    <property type="match status" value="1"/>
</dbReference>
<name>A0ABW7K8T7_9NOCA</name>
<dbReference type="Proteomes" id="UP001609219">
    <property type="component" value="Unassembled WGS sequence"/>
</dbReference>
<evidence type="ECO:0000313" key="5">
    <source>
        <dbReference type="Proteomes" id="UP001609176"/>
    </source>
</evidence>